<feature type="domain" description="Radical SAM core" evidence="7">
    <location>
        <begin position="1"/>
        <end position="227"/>
    </location>
</feature>
<dbReference type="PANTHER" id="PTHR43020:SF2">
    <property type="entry name" value="MITOCHONDRIAL TRNA METHYLTHIOTRANSFERASE CDK5RAP1"/>
    <property type="match status" value="1"/>
</dbReference>
<dbReference type="CDD" id="cd01335">
    <property type="entry name" value="Radical_SAM"/>
    <property type="match status" value="1"/>
</dbReference>
<dbReference type="AlphaFoldDB" id="X0Y5Z2"/>
<dbReference type="EMBL" id="BARS01048046">
    <property type="protein sequence ID" value="GAG32286.1"/>
    <property type="molecule type" value="Genomic_DNA"/>
</dbReference>
<comment type="cofactor">
    <cofactor evidence="1">
        <name>[4Fe-4S] cluster</name>
        <dbReference type="ChEBI" id="CHEBI:49883"/>
    </cofactor>
</comment>
<dbReference type="NCBIfam" id="TIGR00089">
    <property type="entry name" value="MiaB/RimO family radical SAM methylthiotransferase"/>
    <property type="match status" value="1"/>
</dbReference>
<organism evidence="8">
    <name type="scientific">marine sediment metagenome</name>
    <dbReference type="NCBI Taxonomy" id="412755"/>
    <lineage>
        <taxon>unclassified sequences</taxon>
        <taxon>metagenomes</taxon>
        <taxon>ecological metagenomes</taxon>
    </lineage>
</organism>
<sequence length="243" mass="27470">SAFVTIIQGCNNFCSYCIVPYRRGRERSRPVAEVVCEVEELARRGAKEVILLGQNVDSYGHDLPKKPTLAHLLAELNRIDGLARIRFLTSHPKDMSQRLIAAMAQLQKVCEHLSLPLQAGDDDILRAMRRGYTVQQYCQLVGRIRHALPYLAMSSDVIVGFPGESEGQFGKTYDLLRELRFDTIHVACYSPRPGTIAARKLRDDVPVEEKIRRRKKIEMLQEGIATEINRKLLGQTVEVLVEG</sequence>
<proteinExistence type="predicted"/>
<dbReference type="InterPro" id="IPR006638">
    <property type="entry name" value="Elp3/MiaA/NifB-like_rSAM"/>
</dbReference>
<keyword evidence="6" id="KW-0411">Iron-sulfur</keyword>
<dbReference type="InterPro" id="IPR005839">
    <property type="entry name" value="Methylthiotransferase"/>
</dbReference>
<keyword evidence="2" id="KW-0004">4Fe-4S</keyword>
<dbReference type="InterPro" id="IPR020612">
    <property type="entry name" value="Methylthiotransferase_CS"/>
</dbReference>
<dbReference type="SFLD" id="SFLDG01082">
    <property type="entry name" value="B12-binding_domain_containing"/>
    <property type="match status" value="1"/>
</dbReference>
<dbReference type="FunFam" id="3.80.30.20:FF:000001">
    <property type="entry name" value="tRNA-2-methylthio-N(6)-dimethylallyladenosine synthase 2"/>
    <property type="match status" value="1"/>
</dbReference>
<dbReference type="SUPFAM" id="SSF102114">
    <property type="entry name" value="Radical SAM enzymes"/>
    <property type="match status" value="1"/>
</dbReference>
<dbReference type="SMART" id="SM00729">
    <property type="entry name" value="Elp3"/>
    <property type="match status" value="1"/>
</dbReference>
<evidence type="ECO:0000256" key="4">
    <source>
        <dbReference type="ARBA" id="ARBA00022723"/>
    </source>
</evidence>
<dbReference type="InterPro" id="IPR007197">
    <property type="entry name" value="rSAM"/>
</dbReference>
<dbReference type="SFLD" id="SFLDS00029">
    <property type="entry name" value="Radical_SAM"/>
    <property type="match status" value="1"/>
</dbReference>
<dbReference type="Gene3D" id="3.80.30.20">
    <property type="entry name" value="tm_1862 like domain"/>
    <property type="match status" value="1"/>
</dbReference>
<keyword evidence="3" id="KW-0949">S-adenosyl-L-methionine</keyword>
<dbReference type="PANTHER" id="PTHR43020">
    <property type="entry name" value="CDK5 REGULATORY SUBUNIT-ASSOCIATED PROTEIN 1"/>
    <property type="match status" value="1"/>
</dbReference>
<evidence type="ECO:0000256" key="6">
    <source>
        <dbReference type="ARBA" id="ARBA00023014"/>
    </source>
</evidence>
<feature type="non-terminal residue" evidence="8">
    <location>
        <position position="1"/>
    </location>
</feature>
<dbReference type="GO" id="GO:0046872">
    <property type="term" value="F:metal ion binding"/>
    <property type="evidence" value="ECO:0007669"/>
    <property type="project" value="UniProtKB-KW"/>
</dbReference>
<dbReference type="InterPro" id="IPR023404">
    <property type="entry name" value="rSAM_horseshoe"/>
</dbReference>
<feature type="non-terminal residue" evidence="8">
    <location>
        <position position="243"/>
    </location>
</feature>
<evidence type="ECO:0000256" key="5">
    <source>
        <dbReference type="ARBA" id="ARBA00023004"/>
    </source>
</evidence>
<comment type="caution">
    <text evidence="8">The sequence shown here is derived from an EMBL/GenBank/DDBJ whole genome shotgun (WGS) entry which is preliminary data.</text>
</comment>
<keyword evidence="5" id="KW-0408">Iron</keyword>
<name>X0Y5Z2_9ZZZZ</name>
<dbReference type="Pfam" id="PF04055">
    <property type="entry name" value="Radical_SAM"/>
    <property type="match status" value="1"/>
</dbReference>
<dbReference type="GO" id="GO:0051539">
    <property type="term" value="F:4 iron, 4 sulfur cluster binding"/>
    <property type="evidence" value="ECO:0007669"/>
    <property type="project" value="UniProtKB-KW"/>
</dbReference>
<evidence type="ECO:0000256" key="2">
    <source>
        <dbReference type="ARBA" id="ARBA00022485"/>
    </source>
</evidence>
<gene>
    <name evidence="8" type="ORF">S01H1_72086</name>
</gene>
<accession>X0Y5Z2</accession>
<reference evidence="8" key="1">
    <citation type="journal article" date="2014" name="Front. Microbiol.">
        <title>High frequency of phylogenetically diverse reductive dehalogenase-homologous genes in deep subseafloor sedimentary metagenomes.</title>
        <authorList>
            <person name="Kawai M."/>
            <person name="Futagami T."/>
            <person name="Toyoda A."/>
            <person name="Takaki Y."/>
            <person name="Nishi S."/>
            <person name="Hori S."/>
            <person name="Arai W."/>
            <person name="Tsubouchi T."/>
            <person name="Morono Y."/>
            <person name="Uchiyama I."/>
            <person name="Ito T."/>
            <person name="Fujiyama A."/>
            <person name="Inagaki F."/>
            <person name="Takami H."/>
        </authorList>
    </citation>
    <scope>NUCLEOTIDE SEQUENCE</scope>
    <source>
        <strain evidence="8">Expedition CK06-06</strain>
    </source>
</reference>
<dbReference type="PROSITE" id="PS51918">
    <property type="entry name" value="RADICAL_SAM"/>
    <property type="match status" value="1"/>
</dbReference>
<dbReference type="PROSITE" id="PS01278">
    <property type="entry name" value="MTTASE_RADICAL"/>
    <property type="match status" value="1"/>
</dbReference>
<protein>
    <recommendedName>
        <fullName evidence="7">Radical SAM core domain-containing protein</fullName>
    </recommendedName>
</protein>
<evidence type="ECO:0000259" key="7">
    <source>
        <dbReference type="PROSITE" id="PS51918"/>
    </source>
</evidence>
<keyword evidence="4" id="KW-0479">Metal-binding</keyword>
<evidence type="ECO:0000256" key="1">
    <source>
        <dbReference type="ARBA" id="ARBA00001966"/>
    </source>
</evidence>
<evidence type="ECO:0000313" key="8">
    <source>
        <dbReference type="EMBL" id="GAG32286.1"/>
    </source>
</evidence>
<evidence type="ECO:0000256" key="3">
    <source>
        <dbReference type="ARBA" id="ARBA00022691"/>
    </source>
</evidence>
<dbReference type="GO" id="GO:0035597">
    <property type="term" value="F:tRNA-2-methylthio-N(6)-dimethylallyladenosine(37) synthase activity"/>
    <property type="evidence" value="ECO:0007669"/>
    <property type="project" value="TreeGrafter"/>
</dbReference>
<dbReference type="InterPro" id="IPR058240">
    <property type="entry name" value="rSAM_sf"/>
</dbReference>
<dbReference type="GO" id="GO:0005829">
    <property type="term" value="C:cytosol"/>
    <property type="evidence" value="ECO:0007669"/>
    <property type="project" value="TreeGrafter"/>
</dbReference>